<dbReference type="AlphaFoldDB" id="A0A8T0T835"/>
<dbReference type="InterPro" id="IPR029058">
    <property type="entry name" value="AB_hydrolase_fold"/>
</dbReference>
<dbReference type="Proteomes" id="UP000823388">
    <property type="component" value="Chromosome 4N"/>
</dbReference>
<dbReference type="Pfam" id="PF00450">
    <property type="entry name" value="Peptidase_S10"/>
    <property type="match status" value="1"/>
</dbReference>
<dbReference type="SUPFAM" id="SSF53474">
    <property type="entry name" value="alpha/beta-Hydrolases"/>
    <property type="match status" value="1"/>
</dbReference>
<evidence type="ECO:0000313" key="2">
    <source>
        <dbReference type="EMBL" id="KAG2606457.1"/>
    </source>
</evidence>
<evidence type="ECO:0000256" key="1">
    <source>
        <dbReference type="ARBA" id="ARBA00009431"/>
    </source>
</evidence>
<name>A0A8T0T835_PANVG</name>
<keyword evidence="3" id="KW-1185">Reference proteome</keyword>
<comment type="similarity">
    <text evidence="1">Belongs to the peptidase S10 family.</text>
</comment>
<proteinExistence type="inferred from homology"/>
<reference evidence="2" key="1">
    <citation type="submission" date="2020-05" db="EMBL/GenBank/DDBJ databases">
        <title>WGS assembly of Panicum virgatum.</title>
        <authorList>
            <person name="Lovell J.T."/>
            <person name="Jenkins J."/>
            <person name="Shu S."/>
            <person name="Juenger T.E."/>
            <person name="Schmutz J."/>
        </authorList>
    </citation>
    <scope>NUCLEOTIDE SEQUENCE</scope>
    <source>
        <strain evidence="2">AP13</strain>
    </source>
</reference>
<gene>
    <name evidence="2" type="ORF">PVAP13_4NG031411</name>
</gene>
<evidence type="ECO:0000313" key="3">
    <source>
        <dbReference type="Proteomes" id="UP000823388"/>
    </source>
</evidence>
<sequence>MSRLDDNAVPKTIMMAVELKKQVAAGQFAAALKTLTDQLDLINNSSGRVNIKNIMIDNTMSSVLLDLQERHSVASRSQATSSSPNTISGIMNGIIKQKLKIVPKDVIWQEASLQVFDALSNDFMKPAINEVDELLAYGVNVTVYNGQFDILCSTLGAEAWVRRLKWDGLHKFLSLPRKTMHYCHPYSLTNAFVRSYKNLNFYWVLAAGHTVPVDQPCTAVHMISSIVQSPAN</sequence>
<dbReference type="GO" id="GO:0006508">
    <property type="term" value="P:proteolysis"/>
    <property type="evidence" value="ECO:0007669"/>
    <property type="project" value="InterPro"/>
</dbReference>
<accession>A0A8T0T835</accession>
<organism evidence="2 3">
    <name type="scientific">Panicum virgatum</name>
    <name type="common">Blackwell switchgrass</name>
    <dbReference type="NCBI Taxonomy" id="38727"/>
    <lineage>
        <taxon>Eukaryota</taxon>
        <taxon>Viridiplantae</taxon>
        <taxon>Streptophyta</taxon>
        <taxon>Embryophyta</taxon>
        <taxon>Tracheophyta</taxon>
        <taxon>Spermatophyta</taxon>
        <taxon>Magnoliopsida</taxon>
        <taxon>Liliopsida</taxon>
        <taxon>Poales</taxon>
        <taxon>Poaceae</taxon>
        <taxon>PACMAD clade</taxon>
        <taxon>Panicoideae</taxon>
        <taxon>Panicodae</taxon>
        <taxon>Paniceae</taxon>
        <taxon>Panicinae</taxon>
        <taxon>Panicum</taxon>
        <taxon>Panicum sect. Hiantes</taxon>
    </lineage>
</organism>
<dbReference type="OrthoDB" id="687523at2759"/>
<dbReference type="GO" id="GO:0004185">
    <property type="term" value="F:serine-type carboxypeptidase activity"/>
    <property type="evidence" value="ECO:0007669"/>
    <property type="project" value="InterPro"/>
</dbReference>
<dbReference type="EMBL" id="CM029044">
    <property type="protein sequence ID" value="KAG2606457.1"/>
    <property type="molecule type" value="Genomic_DNA"/>
</dbReference>
<dbReference type="Gene3D" id="3.40.50.1820">
    <property type="entry name" value="alpha/beta hydrolase"/>
    <property type="match status" value="1"/>
</dbReference>
<protein>
    <submittedName>
        <fullName evidence="2">Uncharacterized protein</fullName>
    </submittedName>
</protein>
<dbReference type="InterPro" id="IPR001563">
    <property type="entry name" value="Peptidase_S10"/>
</dbReference>
<comment type="caution">
    <text evidence="2">The sequence shown here is derived from an EMBL/GenBank/DDBJ whole genome shotgun (WGS) entry which is preliminary data.</text>
</comment>